<dbReference type="InterPro" id="IPR025110">
    <property type="entry name" value="AMP-bd_C"/>
</dbReference>
<dbReference type="KEGG" id="cmt:CCM_09341"/>
<dbReference type="VEuPathDB" id="FungiDB:CCM_09341"/>
<dbReference type="SUPFAM" id="SSF52777">
    <property type="entry name" value="CoA-dependent acyltransferases"/>
    <property type="match status" value="2"/>
</dbReference>
<organism evidence="7 8">
    <name type="scientific">Cordyceps militaris (strain CM01)</name>
    <name type="common">Caterpillar fungus</name>
    <dbReference type="NCBI Taxonomy" id="983644"/>
    <lineage>
        <taxon>Eukaryota</taxon>
        <taxon>Fungi</taxon>
        <taxon>Dikarya</taxon>
        <taxon>Ascomycota</taxon>
        <taxon>Pezizomycotina</taxon>
        <taxon>Sordariomycetes</taxon>
        <taxon>Hypocreomycetidae</taxon>
        <taxon>Hypocreales</taxon>
        <taxon>Cordycipitaceae</taxon>
        <taxon>Cordyceps</taxon>
    </lineage>
</organism>
<dbReference type="InterPro" id="IPR001242">
    <property type="entry name" value="Condensation_dom"/>
</dbReference>
<dbReference type="PROSITE" id="PS00455">
    <property type="entry name" value="AMP_BINDING"/>
    <property type="match status" value="1"/>
</dbReference>
<dbReference type="InterPro" id="IPR045851">
    <property type="entry name" value="AMP-bd_C_sf"/>
</dbReference>
<name>G3JUI3_CORMM</name>
<dbReference type="InParanoid" id="G3JUI3"/>
<dbReference type="GO" id="GO:0043041">
    <property type="term" value="P:amino acid activation for nonribosomal peptide biosynthetic process"/>
    <property type="evidence" value="ECO:0007669"/>
    <property type="project" value="TreeGrafter"/>
</dbReference>
<sequence length="1514" mass="164317">MPLTQVPSFGTEVKATTTTNKYHEVKTEVDGLHDDGDALLVSFSHFIARIADTTKPSFCAQLPTGGCIIEAETPPANTEAEHGSLNVKKHKVECLPGDHFCISFSEAETTTLPPASGALQLFVADEDTTTSLTLRLRASHGPLDAATHLLKLASALLSSHDIPTTLLSRFNVGIGLETAVETGPAQSPNLLTSGLADNPALVHTAFENQVATRPDNVLIDHLYRDEDSLLEGVQSLTYLDVHARATALAEQLVEIERYADWQPMIGQQRAVPILLPTCPELIIAILGVLKAGYAVCPLAVDRPAESLREVLADLHAVPVIGLGPDPLPHALGSSSSRHASQSRFLWIDLDNVGGWRSGRIATAPVPRPLSAPVPSDIAYVIFTSGSTGKPKGVLVPHRAMVASIANFARRAAHLPTGPRLRWFVMNLPSFDAYQLDVLHVILRGGTLCMAERSLVLTDVEGTIDRLRATATTTVSSLAVILRPEKVPTLQTIVAGGEMLSQKVVANFSQSAPVSGKKRGLPTRHLINGYGPTETAIVVATEDMAVTTRGSIIGDALPSAIILIIDPQSESVSELPAGVPGELAIGGPQVTSGYLNRPTETAQAFVTHATLGRLYRTGDKARVVWTADGQRKIEILGRLTLDQVKINGRRMELGEVEAALLHVAHVREAAVVVVRGSMLAAFLVLRSDARATEDEVKAACQRRASEHLAPWMCPSSYYVAATLPRTPNDKIDRRELTRLLEERVTVEKKEPEAARRIVPNDPVHTVNGLNGTQSHDSTGAIDFDHPAHTRLPPKALLKPAFVASNAPFKSAFVEPTAASNAFPEKQGTSTEDAATELVYNGLAEAIGDGVRSHGRETLTSNIGLDSIRAMTLLRTLRADGVAGLTIMDALSASSIQDIINKVQGIILANARVLERHAGVNGRAGTLTPDSDQSARDAACQASSQNSMDGKSASGQKAFQIMSPDVLAQDETAPVLSPDHLKAIPIDDEDAIYELNAQDKIRHYDYHCRATCVKALQLQDADIEQVLPATGIQMRLLYLATDPSFNDPQRFQGKPQIDHVLYQVPPDIDVSRLQRAIETIVSRHSIFRTLFVPTKHPLAEFAQVILSHDAPRAALQTRSLYVEGDAEHVATSPAWQEKLALVQEDAEKSLSLDSPSIRVAYVQSLDERQCVVVFSLFHAIYDGVAFRLFRAAVAAEYEGVNLPAPLLPFRSAVTEHLAADWLDTILFLMSRYANVPVFRTGRLRPRASLTREYDELHYKLYPSTSHMRRFSIQSRVTLNELMGHKHTGLPMSGQAVVQAAWTKMLSQTLRAGSPHAESHGGAPTYVEFTTAVHGRYSEGARRTMGPLLSGLPTMVPISEIRADGKTNRDVCNLLSQQHKTLLRHISMPCPNMEMAQVGMDRADTGLVLQIHDLEREDATAQLPDLPLFHHDANLLPPYKPLDTGFVIMVEVWPGVGGRDDNLTLLCSYNSQRPGYEFLSRSWVLSALASFDEAILEILSNPEAPFCAGPILVNGHD</sequence>
<evidence type="ECO:0000313" key="8">
    <source>
        <dbReference type="Proteomes" id="UP000001610"/>
    </source>
</evidence>
<evidence type="ECO:0000256" key="3">
    <source>
        <dbReference type="SAM" id="MobiDB-lite"/>
    </source>
</evidence>
<evidence type="ECO:0000313" key="7">
    <source>
        <dbReference type="EMBL" id="EGX87719.1"/>
    </source>
</evidence>
<gene>
    <name evidence="7" type="ORF">CCM_09341</name>
</gene>
<protein>
    <submittedName>
        <fullName evidence="7">NRPS-like enzyme, putative</fullName>
    </submittedName>
</protein>
<dbReference type="Proteomes" id="UP000001610">
    <property type="component" value="Unassembled WGS sequence"/>
</dbReference>
<keyword evidence="2" id="KW-0597">Phosphoprotein</keyword>
<evidence type="ECO:0000256" key="2">
    <source>
        <dbReference type="ARBA" id="ARBA00022553"/>
    </source>
</evidence>
<evidence type="ECO:0000259" key="5">
    <source>
        <dbReference type="Pfam" id="PF00668"/>
    </source>
</evidence>
<accession>G3JUI3</accession>
<keyword evidence="1" id="KW-0596">Phosphopantetheine</keyword>
<feature type="region of interest" description="Disordered" evidence="3">
    <location>
        <begin position="922"/>
        <end position="953"/>
    </location>
</feature>
<dbReference type="eggNOG" id="KOG1178">
    <property type="taxonomic scope" value="Eukaryota"/>
</dbReference>
<dbReference type="HOGENOM" id="CLU_255202_0_0_1"/>
<dbReference type="RefSeq" id="XP_006674538.1">
    <property type="nucleotide sequence ID" value="XM_006674475.1"/>
</dbReference>
<dbReference type="Gene3D" id="3.30.300.30">
    <property type="match status" value="1"/>
</dbReference>
<dbReference type="OMA" id="CPNMEMA"/>
<keyword evidence="8" id="KW-1185">Reference proteome</keyword>
<evidence type="ECO:0000259" key="4">
    <source>
        <dbReference type="Pfam" id="PF00501"/>
    </source>
</evidence>
<dbReference type="GO" id="GO:0031177">
    <property type="term" value="F:phosphopantetheine binding"/>
    <property type="evidence" value="ECO:0007669"/>
    <property type="project" value="TreeGrafter"/>
</dbReference>
<dbReference type="Pfam" id="PF13193">
    <property type="entry name" value="AMP-binding_C"/>
    <property type="match status" value="1"/>
</dbReference>
<dbReference type="STRING" id="983644.G3JUI3"/>
<feature type="domain" description="Condensation" evidence="5">
    <location>
        <begin position="1059"/>
        <end position="1207"/>
    </location>
</feature>
<feature type="domain" description="AMP-dependent synthetase/ligase" evidence="4">
    <location>
        <begin position="206"/>
        <end position="594"/>
    </location>
</feature>
<dbReference type="SUPFAM" id="SSF56801">
    <property type="entry name" value="Acetyl-CoA synthetase-like"/>
    <property type="match status" value="1"/>
</dbReference>
<dbReference type="EMBL" id="JH126407">
    <property type="protein sequence ID" value="EGX87719.1"/>
    <property type="molecule type" value="Genomic_DNA"/>
</dbReference>
<dbReference type="InterPro" id="IPR000873">
    <property type="entry name" value="AMP-dep_synth/lig_dom"/>
</dbReference>
<dbReference type="PANTHER" id="PTHR45527">
    <property type="entry name" value="NONRIBOSOMAL PEPTIDE SYNTHETASE"/>
    <property type="match status" value="1"/>
</dbReference>
<evidence type="ECO:0000256" key="1">
    <source>
        <dbReference type="ARBA" id="ARBA00022450"/>
    </source>
</evidence>
<dbReference type="Pfam" id="PF00501">
    <property type="entry name" value="AMP-binding"/>
    <property type="match status" value="1"/>
</dbReference>
<dbReference type="Gene3D" id="3.30.559.10">
    <property type="entry name" value="Chloramphenicol acetyltransferase-like domain"/>
    <property type="match status" value="1"/>
</dbReference>
<dbReference type="Pfam" id="PF00668">
    <property type="entry name" value="Condensation"/>
    <property type="match status" value="1"/>
</dbReference>
<proteinExistence type="predicted"/>
<feature type="compositionally biased region" description="Polar residues" evidence="3">
    <location>
        <begin position="939"/>
        <end position="953"/>
    </location>
</feature>
<dbReference type="GeneID" id="18171344"/>
<reference evidence="7 8" key="1">
    <citation type="journal article" date="2011" name="Genome Biol.">
        <title>Genome sequence of the insect pathogenic fungus Cordyceps militaris, a valued traditional Chinese medicine.</title>
        <authorList>
            <person name="Zheng P."/>
            <person name="Xia Y."/>
            <person name="Xiao G."/>
            <person name="Xiong C."/>
            <person name="Hu X."/>
            <person name="Zhang S."/>
            <person name="Zheng H."/>
            <person name="Huang Y."/>
            <person name="Zhou Y."/>
            <person name="Wang S."/>
            <person name="Zhao G.P."/>
            <person name="Liu X."/>
            <person name="St Leger R.J."/>
            <person name="Wang C."/>
        </authorList>
    </citation>
    <scope>NUCLEOTIDE SEQUENCE [LARGE SCALE GENOMIC DNA]</scope>
    <source>
        <strain evidence="7 8">CM01</strain>
    </source>
</reference>
<feature type="domain" description="AMP-binding enzyme C-terminal" evidence="6">
    <location>
        <begin position="654"/>
        <end position="729"/>
    </location>
</feature>
<dbReference type="PANTHER" id="PTHR45527:SF1">
    <property type="entry name" value="FATTY ACID SYNTHASE"/>
    <property type="match status" value="1"/>
</dbReference>
<dbReference type="InterPro" id="IPR020845">
    <property type="entry name" value="AMP-binding_CS"/>
</dbReference>
<dbReference type="OrthoDB" id="4862921at2759"/>
<dbReference type="Gene3D" id="3.40.50.12780">
    <property type="entry name" value="N-terminal domain of ligase-like"/>
    <property type="match status" value="1"/>
</dbReference>
<dbReference type="Gene3D" id="3.30.559.30">
    <property type="entry name" value="Nonribosomal peptide synthetase, condensation domain"/>
    <property type="match status" value="1"/>
</dbReference>
<evidence type="ECO:0000259" key="6">
    <source>
        <dbReference type="Pfam" id="PF13193"/>
    </source>
</evidence>
<dbReference type="InterPro" id="IPR023213">
    <property type="entry name" value="CAT-like_dom_sf"/>
</dbReference>
<dbReference type="InterPro" id="IPR042099">
    <property type="entry name" value="ANL_N_sf"/>
</dbReference>
<dbReference type="GO" id="GO:0003824">
    <property type="term" value="F:catalytic activity"/>
    <property type="evidence" value="ECO:0007669"/>
    <property type="project" value="InterPro"/>
</dbReference>
<dbReference type="GO" id="GO:0044550">
    <property type="term" value="P:secondary metabolite biosynthetic process"/>
    <property type="evidence" value="ECO:0007669"/>
    <property type="project" value="TreeGrafter"/>
</dbReference>
<dbReference type="GO" id="GO:0005737">
    <property type="term" value="C:cytoplasm"/>
    <property type="evidence" value="ECO:0007669"/>
    <property type="project" value="TreeGrafter"/>
</dbReference>